<dbReference type="AlphaFoldDB" id="A0AA37SND6"/>
<feature type="domain" description="Phospholipid/glycerol acyltransferase" evidence="4">
    <location>
        <begin position="33"/>
        <end position="145"/>
    </location>
</feature>
<sequence length="184" mass="21076">MGKISSAISKFLLCKVWGFKIKGNYAFDIPKKVLIAAPHTSAWDLPLGILTRNVLRTKIQFVGKATLFKPPFGWFFRAVGGVPVDRTKNNNFVDGVAEIYENRDDFNFCLAVEGTRKKVYKLKTGFYYIARKANVPVQMIGLDYKNKQIIFSEPFYVSDNMELEMRKVEDFFRGIVGKVEAYSF</sequence>
<keyword evidence="6" id="KW-1185">Reference proteome</keyword>
<evidence type="ECO:0000256" key="2">
    <source>
        <dbReference type="ARBA" id="ARBA00022679"/>
    </source>
</evidence>
<name>A0AA37SND6_9BACT</name>
<evidence type="ECO:0000256" key="1">
    <source>
        <dbReference type="ARBA" id="ARBA00005189"/>
    </source>
</evidence>
<keyword evidence="3 5" id="KW-0012">Acyltransferase</keyword>
<comment type="pathway">
    <text evidence="1">Lipid metabolism.</text>
</comment>
<reference evidence="5" key="1">
    <citation type="journal article" date="2014" name="Int. J. Syst. Evol. Microbiol.">
        <title>Complete genome sequence of Corynebacterium casei LMG S-19264T (=DSM 44701T), isolated from a smear-ripened cheese.</title>
        <authorList>
            <consortium name="US DOE Joint Genome Institute (JGI-PGF)"/>
            <person name="Walter F."/>
            <person name="Albersmeier A."/>
            <person name="Kalinowski J."/>
            <person name="Ruckert C."/>
        </authorList>
    </citation>
    <scope>NUCLEOTIDE SEQUENCE</scope>
    <source>
        <strain evidence="5">NBRC 108769</strain>
    </source>
</reference>
<accession>A0AA37SND6</accession>
<dbReference type="GO" id="GO:0006654">
    <property type="term" value="P:phosphatidic acid biosynthetic process"/>
    <property type="evidence" value="ECO:0007669"/>
    <property type="project" value="TreeGrafter"/>
</dbReference>
<evidence type="ECO:0000313" key="6">
    <source>
        <dbReference type="Proteomes" id="UP001156666"/>
    </source>
</evidence>
<evidence type="ECO:0000259" key="4">
    <source>
        <dbReference type="SMART" id="SM00563"/>
    </source>
</evidence>
<dbReference type="SUPFAM" id="SSF69593">
    <property type="entry name" value="Glycerol-3-phosphate (1)-acyltransferase"/>
    <property type="match status" value="1"/>
</dbReference>
<protein>
    <submittedName>
        <fullName evidence="5">Acyltransferase</fullName>
    </submittedName>
</protein>
<dbReference type="GO" id="GO:0003841">
    <property type="term" value="F:1-acylglycerol-3-phosphate O-acyltransferase activity"/>
    <property type="evidence" value="ECO:0007669"/>
    <property type="project" value="TreeGrafter"/>
</dbReference>
<dbReference type="EMBL" id="BSOH01000014">
    <property type="protein sequence ID" value="GLR17821.1"/>
    <property type="molecule type" value="Genomic_DNA"/>
</dbReference>
<dbReference type="Pfam" id="PF01553">
    <property type="entry name" value="Acyltransferase"/>
    <property type="match status" value="1"/>
</dbReference>
<evidence type="ECO:0000256" key="3">
    <source>
        <dbReference type="ARBA" id="ARBA00023315"/>
    </source>
</evidence>
<organism evidence="5 6">
    <name type="scientific">Portibacter lacus</name>
    <dbReference type="NCBI Taxonomy" id="1099794"/>
    <lineage>
        <taxon>Bacteria</taxon>
        <taxon>Pseudomonadati</taxon>
        <taxon>Bacteroidota</taxon>
        <taxon>Saprospiria</taxon>
        <taxon>Saprospirales</taxon>
        <taxon>Haliscomenobacteraceae</taxon>
        <taxon>Portibacter</taxon>
    </lineage>
</organism>
<dbReference type="PANTHER" id="PTHR10434:SF9">
    <property type="entry name" value="PHOSPHOLIPID_GLYCEROL ACYLTRANSFERASE DOMAIN-CONTAINING PROTEIN"/>
    <property type="match status" value="1"/>
</dbReference>
<dbReference type="Proteomes" id="UP001156666">
    <property type="component" value="Unassembled WGS sequence"/>
</dbReference>
<gene>
    <name evidence="5" type="ORF">GCM10007940_24360</name>
</gene>
<dbReference type="SMART" id="SM00563">
    <property type="entry name" value="PlsC"/>
    <property type="match status" value="1"/>
</dbReference>
<comment type="caution">
    <text evidence="5">The sequence shown here is derived from an EMBL/GenBank/DDBJ whole genome shotgun (WGS) entry which is preliminary data.</text>
</comment>
<keyword evidence="2" id="KW-0808">Transferase</keyword>
<dbReference type="RefSeq" id="WP_235291503.1">
    <property type="nucleotide sequence ID" value="NZ_BSOH01000014.1"/>
</dbReference>
<proteinExistence type="predicted"/>
<reference evidence="5" key="2">
    <citation type="submission" date="2023-01" db="EMBL/GenBank/DDBJ databases">
        <title>Draft genome sequence of Portibacter lacus strain NBRC 108769.</title>
        <authorList>
            <person name="Sun Q."/>
            <person name="Mori K."/>
        </authorList>
    </citation>
    <scope>NUCLEOTIDE SEQUENCE</scope>
    <source>
        <strain evidence="5">NBRC 108769</strain>
    </source>
</reference>
<dbReference type="InterPro" id="IPR002123">
    <property type="entry name" value="Plipid/glycerol_acylTrfase"/>
</dbReference>
<dbReference type="PANTHER" id="PTHR10434">
    <property type="entry name" value="1-ACYL-SN-GLYCEROL-3-PHOSPHATE ACYLTRANSFERASE"/>
    <property type="match status" value="1"/>
</dbReference>
<evidence type="ECO:0000313" key="5">
    <source>
        <dbReference type="EMBL" id="GLR17821.1"/>
    </source>
</evidence>